<dbReference type="Proteomes" id="UP001062263">
    <property type="component" value="Chromosome"/>
</dbReference>
<accession>A0ABN6QIC2</accession>
<dbReference type="RefSeq" id="WP_215434993.1">
    <property type="nucleotide sequence ID" value="NZ_AP025943.1"/>
</dbReference>
<organism evidence="3 4">
    <name type="scientific">Akkermansia biwaensis</name>
    <dbReference type="NCBI Taxonomy" id="2946555"/>
    <lineage>
        <taxon>Bacteria</taxon>
        <taxon>Pseudomonadati</taxon>
        <taxon>Verrucomicrobiota</taxon>
        <taxon>Verrucomicrobiia</taxon>
        <taxon>Verrucomicrobiales</taxon>
        <taxon>Akkermansiaceae</taxon>
        <taxon>Akkermansia</taxon>
    </lineage>
</organism>
<keyword evidence="4" id="KW-1185">Reference proteome</keyword>
<feature type="signal peptide" evidence="2">
    <location>
        <begin position="1"/>
        <end position="23"/>
    </location>
</feature>
<keyword evidence="2" id="KW-0732">Signal</keyword>
<reference evidence="3" key="1">
    <citation type="submission" date="2022-06" db="EMBL/GenBank/DDBJ databases">
        <title>Akkermansia biwalacus sp. nov., an anaerobic mucin-degrading bacterium isolated from human intestine.</title>
        <authorList>
            <person name="Kobayashi Y."/>
            <person name="Inoue S."/>
            <person name="Kawahara T."/>
            <person name="Kohda N."/>
        </authorList>
    </citation>
    <scope>NUCLEOTIDE SEQUENCE</scope>
    <source>
        <strain evidence="3">WON2089</strain>
    </source>
</reference>
<dbReference type="PROSITE" id="PS51257">
    <property type="entry name" value="PROKAR_LIPOPROTEIN"/>
    <property type="match status" value="1"/>
</dbReference>
<feature type="compositionally biased region" description="Polar residues" evidence="1">
    <location>
        <begin position="167"/>
        <end position="180"/>
    </location>
</feature>
<dbReference type="EMBL" id="AP025943">
    <property type="protein sequence ID" value="BDL42545.1"/>
    <property type="molecule type" value="Genomic_DNA"/>
</dbReference>
<feature type="chain" id="PRO_5047008460" description="Lipoprotein" evidence="2">
    <location>
        <begin position="24"/>
        <end position="205"/>
    </location>
</feature>
<evidence type="ECO:0008006" key="5">
    <source>
        <dbReference type="Google" id="ProtNLM"/>
    </source>
</evidence>
<proteinExistence type="predicted"/>
<gene>
    <name evidence="3" type="ORF">Abiwalacus_01190</name>
</gene>
<sequence length="205" mass="21457">MKLALLPSALLLVLASCSTNKHVNPWERQSSALDPVGITSKKMAAKANAEQAVYKPGDSVTFKKEKLVVFEQNPENSFSTSGKVMSGSGSAKVLVCGELFAKVEFEDGRQGYVSLSEIVNPQEAMGFFPVSGTDMFGQDGGLLPLPANMGAVSPEAAAASRELDLNTSLVPVQPGNSGSPAPSVIPRPSPAPVENMPLPESSVKQ</sequence>
<feature type="region of interest" description="Disordered" evidence="1">
    <location>
        <begin position="167"/>
        <end position="205"/>
    </location>
</feature>
<evidence type="ECO:0000313" key="3">
    <source>
        <dbReference type="EMBL" id="BDL42545.1"/>
    </source>
</evidence>
<evidence type="ECO:0000256" key="1">
    <source>
        <dbReference type="SAM" id="MobiDB-lite"/>
    </source>
</evidence>
<name>A0ABN6QIC2_9BACT</name>
<protein>
    <recommendedName>
        <fullName evidence="5">Lipoprotein</fullName>
    </recommendedName>
</protein>
<evidence type="ECO:0000256" key="2">
    <source>
        <dbReference type="SAM" id="SignalP"/>
    </source>
</evidence>
<evidence type="ECO:0000313" key="4">
    <source>
        <dbReference type="Proteomes" id="UP001062263"/>
    </source>
</evidence>